<dbReference type="PANTHER" id="PTHR34215:SF1">
    <property type="entry name" value="YLXR DOMAIN-CONTAINING PROTEIN"/>
    <property type="match status" value="1"/>
</dbReference>
<evidence type="ECO:0000313" key="3">
    <source>
        <dbReference type="Proteomes" id="UP000799092"/>
    </source>
</evidence>
<organism evidence="2 3">
    <name type="scientific">Aquibacillus halophilus</name>
    <dbReference type="NCBI Taxonomy" id="930132"/>
    <lineage>
        <taxon>Bacteria</taxon>
        <taxon>Bacillati</taxon>
        <taxon>Bacillota</taxon>
        <taxon>Bacilli</taxon>
        <taxon>Bacillales</taxon>
        <taxon>Bacillaceae</taxon>
        <taxon>Aquibacillus</taxon>
    </lineage>
</organism>
<gene>
    <name evidence="2" type="ORF">GH741_06350</name>
</gene>
<sequence length="93" mass="10647">MVRTNKKVPLRKCVVTQEMKEKKELIRVVKNKEGEVFVDETGKKNGRGAYVSKSIDAVESAKKNKILERHLSVSIDESVYEQLKMIIEGNKIE</sequence>
<feature type="domain" description="YlxR" evidence="1">
    <location>
        <begin position="11"/>
        <end position="84"/>
    </location>
</feature>
<dbReference type="CDD" id="cd00279">
    <property type="entry name" value="YlxR"/>
    <property type="match status" value="1"/>
</dbReference>
<dbReference type="SUPFAM" id="SSF64376">
    <property type="entry name" value="YlxR-like"/>
    <property type="match status" value="1"/>
</dbReference>
<dbReference type="PANTHER" id="PTHR34215">
    <property type="entry name" value="BLL0784 PROTEIN"/>
    <property type="match status" value="1"/>
</dbReference>
<reference evidence="2" key="1">
    <citation type="submission" date="2019-11" db="EMBL/GenBank/DDBJ databases">
        <authorList>
            <person name="Li J."/>
        </authorList>
    </citation>
    <scope>NUCLEOTIDE SEQUENCE</scope>
    <source>
        <strain evidence="2">B6B</strain>
    </source>
</reference>
<proteinExistence type="predicted"/>
<dbReference type="Gene3D" id="3.30.1230.10">
    <property type="entry name" value="YlxR-like"/>
    <property type="match status" value="1"/>
</dbReference>
<protein>
    <submittedName>
        <fullName evidence="2">DUF448 domain-containing protein</fullName>
    </submittedName>
</protein>
<dbReference type="AlphaFoldDB" id="A0A6A8DAH4"/>
<dbReference type="NCBIfam" id="NF047356">
    <property type="entry name" value="RNA_bind_RnpM"/>
    <property type="match status" value="1"/>
</dbReference>
<dbReference type="EMBL" id="WJNG01000004">
    <property type="protein sequence ID" value="MRH42300.1"/>
    <property type="molecule type" value="Genomic_DNA"/>
</dbReference>
<dbReference type="InterPro" id="IPR037465">
    <property type="entry name" value="YlxR"/>
</dbReference>
<dbReference type="OrthoDB" id="9813251at2"/>
<dbReference type="Proteomes" id="UP000799092">
    <property type="component" value="Unassembled WGS sequence"/>
</dbReference>
<evidence type="ECO:0000313" key="2">
    <source>
        <dbReference type="EMBL" id="MRH42300.1"/>
    </source>
</evidence>
<evidence type="ECO:0000259" key="1">
    <source>
        <dbReference type="Pfam" id="PF04296"/>
    </source>
</evidence>
<dbReference type="Pfam" id="PF04296">
    <property type="entry name" value="YlxR"/>
    <property type="match status" value="1"/>
</dbReference>
<dbReference type="RefSeq" id="WP_153735945.1">
    <property type="nucleotide sequence ID" value="NZ_WJNG01000004.1"/>
</dbReference>
<dbReference type="InterPro" id="IPR035931">
    <property type="entry name" value="YlxR-like_sf"/>
</dbReference>
<keyword evidence="3" id="KW-1185">Reference proteome</keyword>
<dbReference type="InterPro" id="IPR007393">
    <property type="entry name" value="YlxR_dom"/>
</dbReference>
<comment type="caution">
    <text evidence="2">The sequence shown here is derived from an EMBL/GenBank/DDBJ whole genome shotgun (WGS) entry which is preliminary data.</text>
</comment>
<accession>A0A6A8DAH4</accession>
<name>A0A6A8DAH4_9BACI</name>